<protein>
    <recommendedName>
        <fullName evidence="3">AAA-like domain protein</fullName>
    </recommendedName>
</protein>
<gene>
    <name evidence="2" type="ORF">QBL07_20030</name>
</gene>
<keyword evidence="2" id="KW-0614">Plasmid</keyword>
<proteinExistence type="predicted"/>
<geneLocation type="plasmid" evidence="2">
    <name>p1517_part_2</name>
</geneLocation>
<feature type="region of interest" description="Disordered" evidence="1">
    <location>
        <begin position="84"/>
        <end position="104"/>
    </location>
</feature>
<organism evidence="2">
    <name type="scientific">Gordonia rubripertincta</name>
    <name type="common">Rhodococcus corallinus</name>
    <dbReference type="NCBI Taxonomy" id="36822"/>
    <lineage>
        <taxon>Bacteria</taxon>
        <taxon>Bacillati</taxon>
        <taxon>Actinomycetota</taxon>
        <taxon>Actinomycetes</taxon>
        <taxon>Mycobacteriales</taxon>
        <taxon>Gordoniaceae</taxon>
        <taxon>Gordonia</taxon>
    </lineage>
</organism>
<sequence length="622" mass="66157">MTLLSTRPGHRGTAAYDTAPHEQIPDTVRIGGVLVMTAMRYEALKMAAADETGGRWATRRAQRRLAAENRRRERAITRAVEQGGFDIESPDPGHRGTAKPGGGRTSIVLRMPEWRATSAQVAGGFWPFSIGASSPLLGTPLGAHLQTGQDFGCDPLTWFLAGLITAPIAFVLALNGFGKSSLVRRLAEGNMAQGHTSLFLGDIKPDYADLTRANGGQVITGGYGHQQINPLGAGALGEVLDQLRERAAAMEADPQASRRGLEKLREQITQVSADLRSRQVATVAGLVEINRGRAVEDFEDTLLGSALDILYTPVKQQGKGFTGANPPILEDLYAVVKAGSDSLFEDAAVETPEAYVAATANLLRSLRALVRGRLGRVLNGHTTEPIDVNAPAVCVDVSRVPKGDKKLKAALLLVCWSDGFGAVEAAHVLADAGLGPRRTFQVIIDELWQVIGSGAGIVDRVDALVRLNRSDAVSLIMITHSVADLSAFESQADASKAIGFLEKARLKFIGPVGTEELDRLSTVTHFNAAERALVTAAASTPPPSESVLRKLRARMRAGDDASTTSADRPRPHGQGVFLLKSGEDERPGTPFRLNFTPIEADGGVHNTSGRFTGVTTRSGDAA</sequence>
<evidence type="ECO:0008006" key="3">
    <source>
        <dbReference type="Google" id="ProtNLM"/>
    </source>
</evidence>
<dbReference type="PANTHER" id="PTHR30121">
    <property type="entry name" value="UNCHARACTERIZED PROTEIN YJGR-RELATED"/>
    <property type="match status" value="1"/>
</dbReference>
<feature type="region of interest" description="Disordered" evidence="1">
    <location>
        <begin position="1"/>
        <end position="20"/>
    </location>
</feature>
<dbReference type="EMBL" id="JARUXG010000017">
    <property type="protein sequence ID" value="MDG6783112.1"/>
    <property type="molecule type" value="Genomic_DNA"/>
</dbReference>
<dbReference type="Gene3D" id="3.40.50.300">
    <property type="entry name" value="P-loop containing nucleotide triphosphate hydrolases"/>
    <property type="match status" value="1"/>
</dbReference>
<evidence type="ECO:0000256" key="1">
    <source>
        <dbReference type="SAM" id="MobiDB-lite"/>
    </source>
</evidence>
<reference evidence="2" key="1">
    <citation type="submission" date="2023-04" db="EMBL/GenBank/DDBJ databases">
        <title>Characterization and analysis of the complete genome of Gordonia rubripertincta 112, the degrader of aromatic and aliphatic compounds.</title>
        <authorList>
            <person name="Frantsuzova E."/>
            <person name="Bogun A."/>
            <person name="Delegan Y."/>
        </authorList>
    </citation>
    <scope>NUCLEOTIDE SEQUENCE</scope>
    <source>
        <strain evidence="2">112</strain>
        <plasmid evidence="2">p1517_part_2</plasmid>
    </source>
</reference>
<dbReference type="PANTHER" id="PTHR30121:SF6">
    <property type="entry name" value="SLR6007 PROTEIN"/>
    <property type="match status" value="1"/>
</dbReference>
<dbReference type="InterPro" id="IPR027417">
    <property type="entry name" value="P-loop_NTPase"/>
</dbReference>
<dbReference type="SUPFAM" id="SSF52540">
    <property type="entry name" value="P-loop containing nucleoside triphosphate hydrolases"/>
    <property type="match status" value="1"/>
</dbReference>
<dbReference type="AlphaFoldDB" id="A0AAW6RA12"/>
<feature type="region of interest" description="Disordered" evidence="1">
    <location>
        <begin position="554"/>
        <end position="589"/>
    </location>
</feature>
<accession>A0AAW6RA12</accession>
<evidence type="ECO:0000313" key="2">
    <source>
        <dbReference type="EMBL" id="MDG6783112.1"/>
    </source>
</evidence>
<comment type="caution">
    <text evidence="2">The sequence shown here is derived from an EMBL/GenBank/DDBJ whole genome shotgun (WGS) entry which is preliminary data.</text>
</comment>
<dbReference type="Gene3D" id="1.10.8.730">
    <property type="match status" value="1"/>
</dbReference>
<name>A0AAW6RA12_GORRU</name>
<dbReference type="InterPro" id="IPR051162">
    <property type="entry name" value="T4SS_component"/>
</dbReference>
<dbReference type="RefSeq" id="WP_005199754.1">
    <property type="nucleotide sequence ID" value="NZ_CP178557.1"/>
</dbReference>